<organism evidence="1 2">
    <name type="scientific">Tegillarca granosa</name>
    <name type="common">Malaysian cockle</name>
    <name type="synonym">Anadara granosa</name>
    <dbReference type="NCBI Taxonomy" id="220873"/>
    <lineage>
        <taxon>Eukaryota</taxon>
        <taxon>Metazoa</taxon>
        <taxon>Spiralia</taxon>
        <taxon>Lophotrochozoa</taxon>
        <taxon>Mollusca</taxon>
        <taxon>Bivalvia</taxon>
        <taxon>Autobranchia</taxon>
        <taxon>Pteriomorphia</taxon>
        <taxon>Arcoida</taxon>
        <taxon>Arcoidea</taxon>
        <taxon>Arcidae</taxon>
        <taxon>Tegillarca</taxon>
    </lineage>
</organism>
<proteinExistence type="predicted"/>
<name>A0ABQ9EVX7_TEGGR</name>
<dbReference type="Proteomes" id="UP001217089">
    <property type="component" value="Unassembled WGS sequence"/>
</dbReference>
<sequence>MAIQEDLQIVHTSQSSELYGLSFTGGDLGKMQALNSGEIADCKLANHVQQYFLLVLQALDGHLLIFPTLRHHQLKYSLLLGCALMN</sequence>
<comment type="caution">
    <text evidence="1">The sequence shown here is derived from an EMBL/GenBank/DDBJ whole genome shotgun (WGS) entry which is preliminary data.</text>
</comment>
<accession>A0ABQ9EVX7</accession>
<dbReference type="EMBL" id="JARBDR010000793">
    <property type="protein sequence ID" value="KAJ8307453.1"/>
    <property type="molecule type" value="Genomic_DNA"/>
</dbReference>
<evidence type="ECO:0000313" key="2">
    <source>
        <dbReference type="Proteomes" id="UP001217089"/>
    </source>
</evidence>
<protein>
    <submittedName>
        <fullName evidence="1">Uncharacterized protein</fullName>
    </submittedName>
</protein>
<evidence type="ECO:0000313" key="1">
    <source>
        <dbReference type="EMBL" id="KAJ8307453.1"/>
    </source>
</evidence>
<gene>
    <name evidence="1" type="ORF">KUTeg_015537</name>
</gene>
<reference evidence="1 2" key="1">
    <citation type="submission" date="2022-12" db="EMBL/GenBank/DDBJ databases">
        <title>Chromosome-level genome of Tegillarca granosa.</title>
        <authorList>
            <person name="Kim J."/>
        </authorList>
    </citation>
    <scope>NUCLEOTIDE SEQUENCE [LARGE SCALE GENOMIC DNA]</scope>
    <source>
        <strain evidence="1">Teg-2019</strain>
        <tissue evidence="1">Adductor muscle</tissue>
    </source>
</reference>
<keyword evidence="2" id="KW-1185">Reference proteome</keyword>